<dbReference type="Gene3D" id="3.30.240.20">
    <property type="entry name" value="bsu07140 like domains"/>
    <property type="match status" value="1"/>
</dbReference>
<keyword evidence="5 7" id="KW-1133">Transmembrane helix</keyword>
<feature type="domain" description="YetF C-terminal" evidence="8">
    <location>
        <begin position="90"/>
        <end position="156"/>
    </location>
</feature>
<dbReference type="Proteomes" id="UP000216339">
    <property type="component" value="Unassembled WGS sequence"/>
</dbReference>
<evidence type="ECO:0000256" key="3">
    <source>
        <dbReference type="ARBA" id="ARBA00022475"/>
    </source>
</evidence>
<dbReference type="OrthoDB" id="9793799at2"/>
<feature type="transmembrane region" description="Helical" evidence="7">
    <location>
        <begin position="12"/>
        <end position="32"/>
    </location>
</feature>
<dbReference type="PANTHER" id="PTHR34582">
    <property type="entry name" value="UPF0702 TRANSMEMBRANE PROTEIN YCAP"/>
    <property type="match status" value="1"/>
</dbReference>
<evidence type="ECO:0000313" key="9">
    <source>
        <dbReference type="EMBL" id="PAP75345.1"/>
    </source>
</evidence>
<evidence type="ECO:0000256" key="1">
    <source>
        <dbReference type="ARBA" id="ARBA00004651"/>
    </source>
</evidence>
<dbReference type="RefSeq" id="WP_095508979.1">
    <property type="nucleotide sequence ID" value="NZ_MQWD01000001.1"/>
</dbReference>
<reference evidence="9 10" key="1">
    <citation type="submission" date="2016-11" db="EMBL/GenBank/DDBJ databases">
        <title>Study of marine rhodopsin-containing bacteria.</title>
        <authorList>
            <person name="Yoshizawa S."/>
            <person name="Kumagai Y."/>
            <person name="Kogure K."/>
        </authorList>
    </citation>
    <scope>NUCLEOTIDE SEQUENCE [LARGE SCALE GENOMIC DNA]</scope>
    <source>
        <strain evidence="9 10">SAORIC-28</strain>
    </source>
</reference>
<evidence type="ECO:0000313" key="10">
    <source>
        <dbReference type="Proteomes" id="UP000216339"/>
    </source>
</evidence>
<keyword evidence="4 7" id="KW-0812">Transmembrane</keyword>
<dbReference type="PANTHER" id="PTHR34582:SF6">
    <property type="entry name" value="UPF0702 TRANSMEMBRANE PROTEIN YCAP"/>
    <property type="match status" value="1"/>
</dbReference>
<keyword evidence="6 7" id="KW-0472">Membrane</keyword>
<keyword evidence="3" id="KW-1003">Cell membrane</keyword>
<evidence type="ECO:0000256" key="7">
    <source>
        <dbReference type="SAM" id="Phobius"/>
    </source>
</evidence>
<dbReference type="Pfam" id="PF04239">
    <property type="entry name" value="DUF421"/>
    <property type="match status" value="1"/>
</dbReference>
<comment type="caution">
    <text evidence="9">The sequence shown here is derived from an EMBL/GenBank/DDBJ whole genome shotgun (WGS) entry which is preliminary data.</text>
</comment>
<evidence type="ECO:0000259" key="8">
    <source>
        <dbReference type="Pfam" id="PF04239"/>
    </source>
</evidence>
<feature type="transmembrane region" description="Helical" evidence="7">
    <location>
        <begin position="44"/>
        <end position="61"/>
    </location>
</feature>
<keyword evidence="10" id="KW-1185">Reference proteome</keyword>
<comment type="similarity">
    <text evidence="2">Belongs to the UPF0702 family.</text>
</comment>
<protein>
    <recommendedName>
        <fullName evidence="8">YetF C-terminal domain-containing protein</fullName>
    </recommendedName>
</protein>
<name>A0A271IXA0_9BACT</name>
<sequence>MSDWFTASPTALVAVVLSTLGLYVVLIALIRVVGLRSFSKMSSFDFAMTVAVGSVLASTIITPSPPLLQASVALASLFGVQLVIAALRKHTSWAEHIVDNEPIVLMAGDRILYDNLSRTRVTESDLWAKLREANVLDPQEVRAVVLETTGDISVLHGQPDRVDLHPCLLRGVRDADRVDLGEDDYEGGTDG</sequence>
<dbReference type="GO" id="GO:0005886">
    <property type="term" value="C:plasma membrane"/>
    <property type="evidence" value="ECO:0007669"/>
    <property type="project" value="UniProtKB-SubCell"/>
</dbReference>
<evidence type="ECO:0000256" key="2">
    <source>
        <dbReference type="ARBA" id="ARBA00006448"/>
    </source>
</evidence>
<dbReference type="EMBL" id="MQWD01000001">
    <property type="protein sequence ID" value="PAP75345.1"/>
    <property type="molecule type" value="Genomic_DNA"/>
</dbReference>
<dbReference type="AlphaFoldDB" id="A0A271IXA0"/>
<dbReference type="InterPro" id="IPR007353">
    <property type="entry name" value="DUF421"/>
</dbReference>
<evidence type="ECO:0000256" key="6">
    <source>
        <dbReference type="ARBA" id="ARBA00023136"/>
    </source>
</evidence>
<feature type="transmembrane region" description="Helical" evidence="7">
    <location>
        <begin position="67"/>
        <end position="87"/>
    </location>
</feature>
<accession>A0A271IXA0</accession>
<proteinExistence type="inferred from homology"/>
<dbReference type="InterPro" id="IPR023090">
    <property type="entry name" value="UPF0702_alpha/beta_dom_sf"/>
</dbReference>
<comment type="subcellular location">
    <subcellularLocation>
        <location evidence="1">Cell membrane</location>
        <topology evidence="1">Multi-pass membrane protein</topology>
    </subcellularLocation>
</comment>
<organism evidence="9 10">
    <name type="scientific">Rubrivirga marina</name>
    <dbReference type="NCBI Taxonomy" id="1196024"/>
    <lineage>
        <taxon>Bacteria</taxon>
        <taxon>Pseudomonadati</taxon>
        <taxon>Rhodothermota</taxon>
        <taxon>Rhodothermia</taxon>
        <taxon>Rhodothermales</taxon>
        <taxon>Rubricoccaceae</taxon>
        <taxon>Rubrivirga</taxon>
    </lineage>
</organism>
<evidence type="ECO:0000256" key="4">
    <source>
        <dbReference type="ARBA" id="ARBA00022692"/>
    </source>
</evidence>
<evidence type="ECO:0000256" key="5">
    <source>
        <dbReference type="ARBA" id="ARBA00022989"/>
    </source>
</evidence>
<gene>
    <name evidence="9" type="ORF">BSZ37_02230</name>
</gene>